<reference evidence="1" key="1">
    <citation type="submission" date="2020-04" db="EMBL/GenBank/DDBJ databases">
        <authorList>
            <person name="Alioto T."/>
            <person name="Alioto T."/>
            <person name="Gomez Garrido J."/>
        </authorList>
    </citation>
    <scope>NUCLEOTIDE SEQUENCE</scope>
    <source>
        <strain evidence="1">A484AB</strain>
    </source>
</reference>
<proteinExistence type="predicted"/>
<gene>
    <name evidence="1" type="ORF">PACLA_8A006372</name>
</gene>
<protein>
    <submittedName>
        <fullName evidence="1">Uncharacterized protein</fullName>
    </submittedName>
</protein>
<dbReference type="PANTHER" id="PTHR47510:SF3">
    <property type="entry name" value="ENDO_EXONUCLEASE_PHOSPHATASE DOMAIN-CONTAINING PROTEIN"/>
    <property type="match status" value="1"/>
</dbReference>
<comment type="caution">
    <text evidence="1">The sequence shown here is derived from an EMBL/GenBank/DDBJ whole genome shotgun (WGS) entry which is preliminary data.</text>
</comment>
<dbReference type="Pfam" id="PF00078">
    <property type="entry name" value="RVT_1"/>
    <property type="match status" value="1"/>
</dbReference>
<dbReference type="OrthoDB" id="5985347at2759"/>
<accession>A0A6S7G9Q8</accession>
<keyword evidence="2" id="KW-1185">Reference proteome</keyword>
<dbReference type="Gene3D" id="3.60.10.10">
    <property type="entry name" value="Endonuclease/exonuclease/phosphatase"/>
    <property type="match status" value="1"/>
</dbReference>
<name>A0A6S7G9Q8_PARCT</name>
<dbReference type="SUPFAM" id="SSF56672">
    <property type="entry name" value="DNA/RNA polymerases"/>
    <property type="match status" value="1"/>
</dbReference>
<sequence length="1121" mass="126298">MKVVECLDQIKVQGLSKLKCRNDFAELKKFVEDSLGIKGKWSSPGGGTKRFKEENGQLILNWYFKKQCTLLFQGTEADGLKNKLINLLAKEKPQSFIEQEGNISGNGGFPDEADSILAVTVDSEQQPFTSLSSTSENLNVPTDNCPCRCKSMATEIDGIKLDIVILQSQMSSESTKTKCTNEEISKLQIELKNEQHKNAILKDRATRAEEERDSLRLALKLLIQDQSVDNINPSTKTKDQGQGNCWNTVPKTRNRTISSNITSNVNGNATGGVAECTWCQSNFLVLDDLNESCRIIDEMQIKNRIGSDGSNEGKDKPPASKRQQARVQNNKKTVIVGDSIVKGLQQHKLSKAAKQNVGVKCFPGATVGDMSDYIKPVLRRKPDTVMLHVGTNNATNKKASEIVNDIDKLCQEVKEIDPNVEIILSELTNREVIHNNNILSKVPTLYSKISDTEPKEPSCSIEKIIPQTKCENSITFLQSLKGFRVGHLNIASLVKHVDELKIYLEKEPLDVLSINETRLDETISTDTVSIPGYDMVAKNCNRQGGGVAIYHRSILNRDFNQDLYHALSNLNWEINDPNMLWDNFQTTFNYVADIHAPLQSRKVRNRKAPWLTDAIKKSMNRRDYLKKKAINTNSTACHNAYKSLRNEINKKIMYAKRDYYTNCVDRNRNNTKQMWKHINQLVNKNSRSTNISVLHIDEQVITENETIADLFNEYFTDIGPNLSNQITETNSDFKRYMKFKTQHKFNFENININEVLNPLEKLMTSKSTGHDNIPAKLLKDASDAVAPFLVFIFNTSLKHGIFPDDLKTARISPIHKSGDKKNRGNYRPISILSIIAKLFEKLVCTQLNSFLNENNILSSCQSGFRKNYSTASALLANTDSWLLNMDAGMINGVLFLDLCKAFDTVDHGILLSKLSIYGIQNKALDWLKSYLQSRTQYCRVNSATSSTRKIRCGVPQGSNRGRLLFLLYVNDLPNCLDKSCPAMYADDTNLTVCSDSINNLEEALNSEMKNIHQWLLSNKLTLNIEKTEYMIIGTRQRLAKIQKNTSVSCGGKLLKQVYSKKTLGVLIDDNLCWNEQIDNISKKVSKGIVPTSAEIPCRENIDLVYVITVELFVSGKIVNNK</sequence>
<dbReference type="InterPro" id="IPR000477">
    <property type="entry name" value="RT_dom"/>
</dbReference>
<dbReference type="Gene3D" id="3.40.50.12690">
    <property type="match status" value="1"/>
</dbReference>
<organism evidence="1 2">
    <name type="scientific">Paramuricea clavata</name>
    <name type="common">Red gorgonian</name>
    <name type="synonym">Violescent sea-whip</name>
    <dbReference type="NCBI Taxonomy" id="317549"/>
    <lineage>
        <taxon>Eukaryota</taxon>
        <taxon>Metazoa</taxon>
        <taxon>Cnidaria</taxon>
        <taxon>Anthozoa</taxon>
        <taxon>Octocorallia</taxon>
        <taxon>Malacalcyonacea</taxon>
        <taxon>Plexauridae</taxon>
        <taxon>Paramuricea</taxon>
    </lineage>
</organism>
<dbReference type="CDD" id="cd01650">
    <property type="entry name" value="RT_nLTR_like"/>
    <property type="match status" value="1"/>
</dbReference>
<dbReference type="EMBL" id="CACRXK020000935">
    <property type="protein sequence ID" value="CAB3985899.1"/>
    <property type="molecule type" value="Genomic_DNA"/>
</dbReference>
<dbReference type="SUPFAM" id="SSF52266">
    <property type="entry name" value="SGNH hydrolase"/>
    <property type="match status" value="1"/>
</dbReference>
<dbReference type="PROSITE" id="PS50878">
    <property type="entry name" value="RT_POL"/>
    <property type="match status" value="1"/>
</dbReference>
<dbReference type="InterPro" id="IPR043502">
    <property type="entry name" value="DNA/RNA_pol_sf"/>
</dbReference>
<dbReference type="PANTHER" id="PTHR47510">
    <property type="entry name" value="REVERSE TRANSCRIPTASE DOMAIN-CONTAINING PROTEIN"/>
    <property type="match status" value="1"/>
</dbReference>
<evidence type="ECO:0000313" key="1">
    <source>
        <dbReference type="EMBL" id="CAB3985899.1"/>
    </source>
</evidence>
<evidence type="ECO:0000313" key="2">
    <source>
        <dbReference type="Proteomes" id="UP001152795"/>
    </source>
</evidence>
<dbReference type="AlphaFoldDB" id="A0A6S7G9Q8"/>
<dbReference type="InterPro" id="IPR036691">
    <property type="entry name" value="Endo/exonu/phosph_ase_sf"/>
</dbReference>
<dbReference type="Proteomes" id="UP001152795">
    <property type="component" value="Unassembled WGS sequence"/>
</dbReference>